<accession>Q6TFF3</accession>
<sequence length="39" mass="4798">MELFPDKSREMVKIWLQRLKSKTKIKLFGKGRHAYYEIQ</sequence>
<protein>
    <submittedName>
        <fullName evidence="1">Uncharacterized protein</fullName>
    </submittedName>
</protein>
<geneLocation type="plasmid" evidence="1">
    <name>pKAP298</name>
</geneLocation>
<proteinExistence type="predicted"/>
<reference evidence="1" key="1">
    <citation type="journal article" date="2005" name="J. Mol. Evol.">
        <title>Sequence, transcription activity, and evolutionary origin of the R-body coding plasmid pKAP298 from the intracellular parasitic bacterium Caedibacter taeniospiralis.</title>
        <authorList>
            <person name="Jeblick J."/>
            <person name="Kusch J."/>
        </authorList>
    </citation>
    <scope>NUCLEOTIDE SEQUENCE</scope>
    <source>
        <plasmid evidence="1">pKAP298</plasmid>
    </source>
</reference>
<evidence type="ECO:0000313" key="1">
    <source>
        <dbReference type="EMBL" id="AAR87106.1"/>
    </source>
</evidence>
<organism evidence="1">
    <name type="scientific">Caedibacter taeniospiralis</name>
    <dbReference type="NCBI Taxonomy" id="28907"/>
    <lineage>
        <taxon>Bacteria</taxon>
        <taxon>Pseudomonadati</taxon>
        <taxon>Pseudomonadota</taxon>
        <taxon>Gammaproteobacteria</taxon>
        <taxon>Thiotrichales</taxon>
        <taxon>Fastidiosibacteraceae</taxon>
        <taxon>Caedibacter</taxon>
    </lineage>
</organism>
<keyword evidence="1" id="KW-0614">Plasmid</keyword>
<dbReference type="EMBL" id="AY422720">
    <property type="protein sequence ID" value="AAR87106.1"/>
    <property type="molecule type" value="Genomic_DNA"/>
</dbReference>
<dbReference type="AlphaFoldDB" id="Q6TFF3"/>
<name>Q6TFF3_CAETA</name>